<dbReference type="PANTHER" id="PTHR21514:SF0">
    <property type="entry name" value="AP-4 COMPLEX ACCESSORY SUBUNIT TEPSIN"/>
    <property type="match status" value="1"/>
</dbReference>
<organism evidence="2">
    <name type="scientific">Rhizophora mucronata</name>
    <name type="common">Asiatic mangrove</name>
    <dbReference type="NCBI Taxonomy" id="61149"/>
    <lineage>
        <taxon>Eukaryota</taxon>
        <taxon>Viridiplantae</taxon>
        <taxon>Streptophyta</taxon>
        <taxon>Embryophyta</taxon>
        <taxon>Tracheophyta</taxon>
        <taxon>Spermatophyta</taxon>
        <taxon>Magnoliopsida</taxon>
        <taxon>eudicotyledons</taxon>
        <taxon>Gunneridae</taxon>
        <taxon>Pentapetalae</taxon>
        <taxon>rosids</taxon>
        <taxon>fabids</taxon>
        <taxon>Malpighiales</taxon>
        <taxon>Rhizophoraceae</taxon>
        <taxon>Rhizophora</taxon>
    </lineage>
</organism>
<sequence>MASDDNLVANGNHVATHKLEPELFDVFGSSSELPEKQDNHKNEIHGLMSGLSIDEKVSSIKQQESSPGLLETIFSNSSSHPNQVSTDALSGILGSQLSGGNANQIFSSGTVPYNMPPGMILNSAFHSQPINYAAMGNFLAHQQYLAAMSNFQHLSNLNAQNAGTNHAAGVNVDGYSLPLPDVFQSNFPNQAPASMMNSSKKEETRAFDFISDHILANRDPKRVA</sequence>
<dbReference type="EMBL" id="GGEC01036040">
    <property type="protein sequence ID" value="MBX16524.1"/>
    <property type="molecule type" value="Transcribed_RNA"/>
</dbReference>
<dbReference type="PANTHER" id="PTHR21514">
    <property type="entry name" value="AP-4 COMPLEX ACCESSORY SUBUNIT TEPSIN"/>
    <property type="match status" value="1"/>
</dbReference>
<dbReference type="EMBL" id="GGEC01036038">
    <property type="protein sequence ID" value="MBX16522.1"/>
    <property type="molecule type" value="Transcribed_RNA"/>
</dbReference>
<protein>
    <submittedName>
        <fullName evidence="1">VHS domain-containing protein At3g16270</fullName>
    </submittedName>
</protein>
<evidence type="ECO:0000313" key="2">
    <source>
        <dbReference type="EMBL" id="MBX16524.1"/>
    </source>
</evidence>
<dbReference type="InterPro" id="IPR039273">
    <property type="entry name" value="TEPSIN"/>
</dbReference>
<evidence type="ECO:0000313" key="1">
    <source>
        <dbReference type="EMBL" id="MBX16522.1"/>
    </source>
</evidence>
<name>A0A2P2LEW7_RHIMU</name>
<dbReference type="AlphaFoldDB" id="A0A2P2LEW7"/>
<reference evidence="2" key="1">
    <citation type="submission" date="2018-02" db="EMBL/GenBank/DDBJ databases">
        <title>Rhizophora mucronata_Transcriptome.</title>
        <authorList>
            <person name="Meera S.P."/>
            <person name="Sreeshan A."/>
            <person name="Augustine A."/>
        </authorList>
    </citation>
    <scope>NUCLEOTIDE SEQUENCE</scope>
    <source>
        <tissue evidence="2">Leaf</tissue>
    </source>
</reference>
<dbReference type="GO" id="GO:0032588">
    <property type="term" value="C:trans-Golgi network membrane"/>
    <property type="evidence" value="ECO:0007669"/>
    <property type="project" value="TreeGrafter"/>
</dbReference>
<proteinExistence type="predicted"/>
<accession>A0A2P2LEW7</accession>